<comment type="caution">
    <text evidence="1">The sequence shown here is derived from an EMBL/GenBank/DDBJ whole genome shotgun (WGS) entry which is preliminary data.</text>
</comment>
<sequence>MKSHTAYLTFHTKKRKDIIPITDQVERIIRESGIQEGLALVSSMHLTASVIIQDEESGLWRDIMEWAEQIAPERPDYHHHRTGEDNGDAHLKNLLMHLQVVIPITRGRFDAGPWQRLFYVEFDGQRDKRVIVKVIGE</sequence>
<dbReference type="InterPro" id="IPR001602">
    <property type="entry name" value="UPF0047_YjbQ-like"/>
</dbReference>
<dbReference type="PIRSF" id="PIRSF004681">
    <property type="entry name" value="UCP004681"/>
    <property type="match status" value="1"/>
</dbReference>
<keyword evidence="2" id="KW-1185">Reference proteome</keyword>
<dbReference type="NCBIfam" id="TIGR00149">
    <property type="entry name" value="TIGR00149_YjbQ"/>
    <property type="match status" value="1"/>
</dbReference>
<name>A0A328VJI3_9CHLR</name>
<organism evidence="1 2">
    <name type="scientific">Thermogemmatispora tikiterensis</name>
    <dbReference type="NCBI Taxonomy" id="1825093"/>
    <lineage>
        <taxon>Bacteria</taxon>
        <taxon>Bacillati</taxon>
        <taxon>Chloroflexota</taxon>
        <taxon>Ktedonobacteria</taxon>
        <taxon>Thermogemmatisporales</taxon>
        <taxon>Thermogemmatisporaceae</taxon>
        <taxon>Thermogemmatispora</taxon>
    </lineage>
</organism>
<dbReference type="Gene3D" id="2.60.120.460">
    <property type="entry name" value="YjbQ-like"/>
    <property type="match status" value="1"/>
</dbReference>
<dbReference type="AlphaFoldDB" id="A0A328VJI3"/>
<dbReference type="RefSeq" id="WP_112426294.1">
    <property type="nucleotide sequence ID" value="NZ_MCIF01000002.1"/>
</dbReference>
<dbReference type="OrthoDB" id="9801725at2"/>
<dbReference type="InterPro" id="IPR035917">
    <property type="entry name" value="YjbQ-like_sf"/>
</dbReference>
<dbReference type="PANTHER" id="PTHR30615:SF2">
    <property type="entry name" value="YJBQ FAMILY PROTEIN"/>
    <property type="match status" value="1"/>
</dbReference>
<dbReference type="PANTHER" id="PTHR30615">
    <property type="entry name" value="UNCHARACTERIZED PROTEIN YJBQ-RELATED"/>
    <property type="match status" value="1"/>
</dbReference>
<evidence type="ECO:0000313" key="2">
    <source>
        <dbReference type="Proteomes" id="UP000248706"/>
    </source>
</evidence>
<gene>
    <name evidence="1" type="ORF">A4R35_02645</name>
</gene>
<reference evidence="1 2" key="1">
    <citation type="submission" date="2016-08" db="EMBL/GenBank/DDBJ databases">
        <title>Analysis of Carbohydrate Active Enzymes in Thermogemmatispora T81 Reveals Carbohydrate Degradation Ability.</title>
        <authorList>
            <person name="Tomazini A."/>
            <person name="Lal S."/>
            <person name="Stott M."/>
            <person name="Henrissat B."/>
            <person name="Polikarpov I."/>
            <person name="Sparling R."/>
            <person name="Levin D.B."/>
        </authorList>
    </citation>
    <scope>NUCLEOTIDE SEQUENCE [LARGE SCALE GENOMIC DNA]</scope>
    <source>
        <strain evidence="1 2">T81</strain>
    </source>
</reference>
<accession>A0A328VJI3</accession>
<evidence type="ECO:0000313" key="1">
    <source>
        <dbReference type="EMBL" id="RAQ94415.1"/>
    </source>
</evidence>
<dbReference type="SUPFAM" id="SSF111038">
    <property type="entry name" value="YjbQ-like"/>
    <property type="match status" value="1"/>
</dbReference>
<proteinExistence type="predicted"/>
<dbReference type="Proteomes" id="UP000248706">
    <property type="component" value="Unassembled WGS sequence"/>
</dbReference>
<protein>
    <submittedName>
        <fullName evidence="1">Secondary thiamine-phosphate synthase enzyme</fullName>
    </submittedName>
</protein>
<dbReference type="Pfam" id="PF01894">
    <property type="entry name" value="YjbQ"/>
    <property type="match status" value="1"/>
</dbReference>
<dbReference type="EMBL" id="MCIF01000002">
    <property type="protein sequence ID" value="RAQ94415.1"/>
    <property type="molecule type" value="Genomic_DNA"/>
</dbReference>